<evidence type="ECO:0000256" key="3">
    <source>
        <dbReference type="ARBA" id="ARBA00022527"/>
    </source>
</evidence>
<name>A0A7J6LYR4_PERCH</name>
<sequence>MSFWTIPFICRCDTGQAGRTSATQLGNGLTGRLIRAGHQPEGDGALVESGRTSTASEPKPGSACTEYGAELSGFEQREILNYRYIWFIGHPASRQRRRESITDLCNSYSMAKDVLVPQCALPNYGYDSDDGSYRFISHDHFAYRFEVLNLIGRGTFGQVAEVFDHRIRRRLAMKTVMSQNRARHREMLELKALKRLAHINRKNDNTCIIEYLGSFKFRNHTCFLFEPGYKNLYEHLRTHQFKPVPLPTIQAYAYQLVRALVHLRKAEIIHCDLKPENILLMSPKDDTIRVIDFGSSQFGSSLRPPCTYIQSRYYRSPEIILCLPYSYAIDMWSFGCIIAELRSGSPLFAGINEADQIDLMTRTLGEIPSEIREQSPRKGILYSDKRNFESDTCRARRVGGGDVLSGVLSIEQGDLIGIKLLDLVRQALMWNPARRLSAEDASVHPFLCEAAVLPL</sequence>
<organism evidence="15 16">
    <name type="scientific">Perkinsus chesapeaki</name>
    <name type="common">Clam parasite</name>
    <name type="synonym">Perkinsus andrewsi</name>
    <dbReference type="NCBI Taxonomy" id="330153"/>
    <lineage>
        <taxon>Eukaryota</taxon>
        <taxon>Sar</taxon>
        <taxon>Alveolata</taxon>
        <taxon>Perkinsozoa</taxon>
        <taxon>Perkinsea</taxon>
        <taxon>Perkinsida</taxon>
        <taxon>Perkinsidae</taxon>
        <taxon>Perkinsus</taxon>
    </lineage>
</organism>
<feature type="domain" description="Protein kinase" evidence="14">
    <location>
        <begin position="145"/>
        <end position="447"/>
    </location>
</feature>
<dbReference type="AlphaFoldDB" id="A0A7J6LYR4"/>
<evidence type="ECO:0000256" key="5">
    <source>
        <dbReference type="ARBA" id="ARBA00022741"/>
    </source>
</evidence>
<dbReference type="PROSITE" id="PS00108">
    <property type="entry name" value="PROTEIN_KINASE_ST"/>
    <property type="match status" value="1"/>
</dbReference>
<dbReference type="OrthoDB" id="9332038at2759"/>
<evidence type="ECO:0000256" key="1">
    <source>
        <dbReference type="ARBA" id="ARBA00008867"/>
    </source>
</evidence>
<gene>
    <name evidence="15" type="ORF">FOL47_005156</name>
</gene>
<dbReference type="Proteomes" id="UP000591131">
    <property type="component" value="Unassembled WGS sequence"/>
</dbReference>
<comment type="similarity">
    <text evidence="1">Belongs to the protein kinase superfamily. CMGC Ser/Thr protein kinase family. MNB/DYRK subfamily.</text>
</comment>
<dbReference type="GO" id="GO:0005737">
    <property type="term" value="C:cytoplasm"/>
    <property type="evidence" value="ECO:0007669"/>
    <property type="project" value="TreeGrafter"/>
</dbReference>
<evidence type="ECO:0000313" key="16">
    <source>
        <dbReference type="Proteomes" id="UP000591131"/>
    </source>
</evidence>
<protein>
    <recommendedName>
        <fullName evidence="2">dual-specificity kinase</fullName>
        <ecNumber evidence="2">2.7.12.1</ecNumber>
    </recommendedName>
</protein>
<dbReference type="GO" id="GO:0004674">
    <property type="term" value="F:protein serine/threonine kinase activity"/>
    <property type="evidence" value="ECO:0007669"/>
    <property type="project" value="UniProtKB-KW"/>
</dbReference>
<dbReference type="SUPFAM" id="SSF56112">
    <property type="entry name" value="Protein kinase-like (PK-like)"/>
    <property type="match status" value="1"/>
</dbReference>
<dbReference type="InterPro" id="IPR011009">
    <property type="entry name" value="Kinase-like_dom_sf"/>
</dbReference>
<evidence type="ECO:0000256" key="2">
    <source>
        <dbReference type="ARBA" id="ARBA00013203"/>
    </source>
</evidence>
<evidence type="ECO:0000256" key="6">
    <source>
        <dbReference type="ARBA" id="ARBA00022777"/>
    </source>
</evidence>
<dbReference type="PANTHER" id="PTHR24058">
    <property type="entry name" value="DUAL SPECIFICITY PROTEIN KINASE"/>
    <property type="match status" value="1"/>
</dbReference>
<evidence type="ECO:0000256" key="4">
    <source>
        <dbReference type="ARBA" id="ARBA00022679"/>
    </source>
</evidence>
<dbReference type="PANTHER" id="PTHR24058:SF22">
    <property type="entry name" value="DUAL SPECIFICITY TYROSINE-PHOSPHORYLATION-REGULATED KINASE 4"/>
    <property type="match status" value="1"/>
</dbReference>
<dbReference type="Gene3D" id="1.10.510.10">
    <property type="entry name" value="Transferase(Phosphotransferase) domain 1"/>
    <property type="match status" value="1"/>
</dbReference>
<evidence type="ECO:0000256" key="13">
    <source>
        <dbReference type="SAM" id="MobiDB-lite"/>
    </source>
</evidence>
<dbReference type="InterPro" id="IPR008271">
    <property type="entry name" value="Ser/Thr_kinase_AS"/>
</dbReference>
<dbReference type="PROSITE" id="PS00107">
    <property type="entry name" value="PROTEIN_KINASE_ATP"/>
    <property type="match status" value="1"/>
</dbReference>
<feature type="region of interest" description="Disordered" evidence="13">
    <location>
        <begin position="37"/>
        <end position="62"/>
    </location>
</feature>
<keyword evidence="5 11" id="KW-0547">Nucleotide-binding</keyword>
<dbReference type="InterPro" id="IPR050494">
    <property type="entry name" value="Ser_Thr_dual-spec_kinase"/>
</dbReference>
<dbReference type="GO" id="GO:0005856">
    <property type="term" value="C:cytoskeleton"/>
    <property type="evidence" value="ECO:0007669"/>
    <property type="project" value="TreeGrafter"/>
</dbReference>
<dbReference type="InterPro" id="IPR017441">
    <property type="entry name" value="Protein_kinase_ATP_BS"/>
</dbReference>
<feature type="binding site" evidence="11">
    <location>
        <position position="174"/>
    </location>
    <ligand>
        <name>ATP</name>
        <dbReference type="ChEBI" id="CHEBI:30616"/>
    </ligand>
</feature>
<dbReference type="Gene3D" id="3.30.200.20">
    <property type="entry name" value="Phosphorylase Kinase, domain 1"/>
    <property type="match status" value="1"/>
</dbReference>
<comment type="catalytic activity">
    <reaction evidence="9">
        <text>L-threonyl-[protein] + ATP = O-phospho-L-threonyl-[protein] + ADP + H(+)</text>
        <dbReference type="Rhea" id="RHEA:46608"/>
        <dbReference type="Rhea" id="RHEA-COMP:11060"/>
        <dbReference type="Rhea" id="RHEA-COMP:11605"/>
        <dbReference type="ChEBI" id="CHEBI:15378"/>
        <dbReference type="ChEBI" id="CHEBI:30013"/>
        <dbReference type="ChEBI" id="CHEBI:30616"/>
        <dbReference type="ChEBI" id="CHEBI:61977"/>
        <dbReference type="ChEBI" id="CHEBI:456216"/>
        <dbReference type="EC" id="2.7.12.1"/>
    </reaction>
</comment>
<evidence type="ECO:0000256" key="9">
    <source>
        <dbReference type="ARBA" id="ARBA00049308"/>
    </source>
</evidence>
<comment type="catalytic activity">
    <reaction evidence="10">
        <text>L-tyrosyl-[protein] + ATP = O-phospho-L-tyrosyl-[protein] + ADP + H(+)</text>
        <dbReference type="Rhea" id="RHEA:10596"/>
        <dbReference type="Rhea" id="RHEA-COMP:10136"/>
        <dbReference type="Rhea" id="RHEA-COMP:20101"/>
        <dbReference type="ChEBI" id="CHEBI:15378"/>
        <dbReference type="ChEBI" id="CHEBI:30616"/>
        <dbReference type="ChEBI" id="CHEBI:46858"/>
        <dbReference type="ChEBI" id="CHEBI:61978"/>
        <dbReference type="ChEBI" id="CHEBI:456216"/>
        <dbReference type="EC" id="2.7.12.1"/>
    </reaction>
</comment>
<accession>A0A7J6LYR4</accession>
<keyword evidence="7 11" id="KW-0067">ATP-binding</keyword>
<evidence type="ECO:0000259" key="14">
    <source>
        <dbReference type="PROSITE" id="PS50011"/>
    </source>
</evidence>
<keyword evidence="3 12" id="KW-0723">Serine/threonine-protein kinase</keyword>
<evidence type="ECO:0000256" key="8">
    <source>
        <dbReference type="ARBA" id="ARBA00049003"/>
    </source>
</evidence>
<dbReference type="InterPro" id="IPR042521">
    <property type="entry name" value="DYRK"/>
</dbReference>
<dbReference type="Pfam" id="PF00069">
    <property type="entry name" value="Pkinase"/>
    <property type="match status" value="1"/>
</dbReference>
<evidence type="ECO:0000256" key="7">
    <source>
        <dbReference type="ARBA" id="ARBA00022840"/>
    </source>
</evidence>
<keyword evidence="6" id="KW-0418">Kinase</keyword>
<dbReference type="PROSITE" id="PS50011">
    <property type="entry name" value="PROTEIN_KINASE_DOM"/>
    <property type="match status" value="1"/>
</dbReference>
<evidence type="ECO:0000256" key="10">
    <source>
        <dbReference type="ARBA" id="ARBA00051680"/>
    </source>
</evidence>
<dbReference type="InterPro" id="IPR000719">
    <property type="entry name" value="Prot_kinase_dom"/>
</dbReference>
<dbReference type="Gene3D" id="3.30.10.30">
    <property type="entry name" value="DYRK"/>
    <property type="match status" value="1"/>
</dbReference>
<reference evidence="15 16" key="1">
    <citation type="submission" date="2020-04" db="EMBL/GenBank/DDBJ databases">
        <title>Perkinsus chesapeaki whole genome sequence.</title>
        <authorList>
            <person name="Bogema D.R."/>
        </authorList>
    </citation>
    <scope>NUCLEOTIDE SEQUENCE [LARGE SCALE GENOMIC DNA]</scope>
    <source>
        <strain evidence="15">ATCC PRA-425</strain>
    </source>
</reference>
<dbReference type="EC" id="2.7.12.1" evidence="2"/>
<dbReference type="GO" id="GO:0004712">
    <property type="term" value="F:protein serine/threonine/tyrosine kinase activity"/>
    <property type="evidence" value="ECO:0007669"/>
    <property type="project" value="UniProtKB-EC"/>
</dbReference>
<keyword evidence="4" id="KW-0808">Transferase</keyword>
<proteinExistence type="inferred from homology"/>
<evidence type="ECO:0000313" key="15">
    <source>
        <dbReference type="EMBL" id="KAF4664375.1"/>
    </source>
</evidence>
<dbReference type="SMART" id="SM00220">
    <property type="entry name" value="S_TKc"/>
    <property type="match status" value="1"/>
</dbReference>
<dbReference type="GO" id="GO:0005524">
    <property type="term" value="F:ATP binding"/>
    <property type="evidence" value="ECO:0007669"/>
    <property type="project" value="UniProtKB-UniRule"/>
</dbReference>
<keyword evidence="16" id="KW-1185">Reference proteome</keyword>
<comment type="catalytic activity">
    <reaction evidence="8">
        <text>L-seryl-[protein] + ATP = O-phospho-L-seryl-[protein] + ADP + H(+)</text>
        <dbReference type="Rhea" id="RHEA:17989"/>
        <dbReference type="Rhea" id="RHEA-COMP:9863"/>
        <dbReference type="Rhea" id="RHEA-COMP:11604"/>
        <dbReference type="ChEBI" id="CHEBI:15378"/>
        <dbReference type="ChEBI" id="CHEBI:29999"/>
        <dbReference type="ChEBI" id="CHEBI:30616"/>
        <dbReference type="ChEBI" id="CHEBI:83421"/>
        <dbReference type="ChEBI" id="CHEBI:456216"/>
        <dbReference type="EC" id="2.7.12.1"/>
    </reaction>
</comment>
<comment type="caution">
    <text evidence="15">The sequence shown here is derived from an EMBL/GenBank/DDBJ whole genome shotgun (WGS) entry which is preliminary data.</text>
</comment>
<evidence type="ECO:0000256" key="12">
    <source>
        <dbReference type="RuleBase" id="RU000304"/>
    </source>
</evidence>
<dbReference type="EMBL" id="JAAPAO010000289">
    <property type="protein sequence ID" value="KAF4664375.1"/>
    <property type="molecule type" value="Genomic_DNA"/>
</dbReference>
<evidence type="ECO:0000256" key="11">
    <source>
        <dbReference type="PROSITE-ProRule" id="PRU10141"/>
    </source>
</evidence>